<evidence type="ECO:0000256" key="3">
    <source>
        <dbReference type="ARBA" id="ARBA00022692"/>
    </source>
</evidence>
<dbReference type="SUPFAM" id="SSF103473">
    <property type="entry name" value="MFS general substrate transporter"/>
    <property type="match status" value="1"/>
</dbReference>
<comment type="subcellular location">
    <subcellularLocation>
        <location evidence="1">Cell membrane</location>
        <topology evidence="1">Multi-pass membrane protein</topology>
    </subcellularLocation>
</comment>
<dbReference type="InterPro" id="IPR036259">
    <property type="entry name" value="MFS_trans_sf"/>
</dbReference>
<dbReference type="Gene3D" id="1.20.1250.20">
    <property type="entry name" value="MFS general substrate transporter like domains"/>
    <property type="match status" value="2"/>
</dbReference>
<keyword evidence="9" id="KW-1185">Reference proteome</keyword>
<protein>
    <submittedName>
        <fullName evidence="8">Purine efflux pump PbuE</fullName>
    </submittedName>
</protein>
<evidence type="ECO:0000256" key="6">
    <source>
        <dbReference type="SAM" id="Phobius"/>
    </source>
</evidence>
<accession>A0A9N8X0Y5</accession>
<feature type="transmembrane region" description="Helical" evidence="6">
    <location>
        <begin position="255"/>
        <end position="274"/>
    </location>
</feature>
<dbReference type="AlphaFoldDB" id="A0A9N8X0Y5"/>
<feature type="transmembrane region" description="Helical" evidence="6">
    <location>
        <begin position="352"/>
        <end position="376"/>
    </location>
</feature>
<feature type="transmembrane region" description="Helical" evidence="6">
    <location>
        <begin position="112"/>
        <end position="133"/>
    </location>
</feature>
<dbReference type="Pfam" id="PF07690">
    <property type="entry name" value="MFS_1"/>
    <property type="match status" value="1"/>
</dbReference>
<feature type="transmembrane region" description="Helical" evidence="6">
    <location>
        <begin position="145"/>
        <end position="167"/>
    </location>
</feature>
<dbReference type="EMBL" id="CAJQZC010000001">
    <property type="protein sequence ID" value="CAG4887599.1"/>
    <property type="molecule type" value="Genomic_DNA"/>
</dbReference>
<evidence type="ECO:0000256" key="4">
    <source>
        <dbReference type="ARBA" id="ARBA00022989"/>
    </source>
</evidence>
<evidence type="ECO:0000256" key="2">
    <source>
        <dbReference type="ARBA" id="ARBA00022475"/>
    </source>
</evidence>
<dbReference type="Proteomes" id="UP000789704">
    <property type="component" value="Unassembled WGS sequence"/>
</dbReference>
<feature type="transmembrane region" description="Helical" evidence="6">
    <location>
        <begin position="173"/>
        <end position="195"/>
    </location>
</feature>
<feature type="transmembrane region" description="Helical" evidence="6">
    <location>
        <begin position="21"/>
        <end position="42"/>
    </location>
</feature>
<dbReference type="PANTHER" id="PTHR43124:SF10">
    <property type="entry name" value="PURINE EFFLUX PUMP PBUE"/>
    <property type="match status" value="1"/>
</dbReference>
<feature type="domain" description="Major facilitator superfamily (MFS) profile" evidence="7">
    <location>
        <begin position="21"/>
        <end position="410"/>
    </location>
</feature>
<dbReference type="GO" id="GO:0005886">
    <property type="term" value="C:plasma membrane"/>
    <property type="evidence" value="ECO:0007669"/>
    <property type="project" value="UniProtKB-SubCell"/>
</dbReference>
<comment type="caution">
    <text evidence="8">The sequence shown here is derived from an EMBL/GenBank/DDBJ whole genome shotgun (WGS) entry which is preliminary data.</text>
</comment>
<name>A0A9N8X0Y5_9BURK</name>
<dbReference type="PROSITE" id="PS50850">
    <property type="entry name" value="MFS"/>
    <property type="match status" value="1"/>
</dbReference>
<keyword evidence="4 6" id="KW-1133">Transmembrane helix</keyword>
<dbReference type="InterPro" id="IPR011701">
    <property type="entry name" value="MFS"/>
</dbReference>
<dbReference type="PANTHER" id="PTHR43124">
    <property type="entry name" value="PURINE EFFLUX PUMP PBUE"/>
    <property type="match status" value="1"/>
</dbReference>
<feature type="transmembrane region" description="Helical" evidence="6">
    <location>
        <begin position="54"/>
        <end position="75"/>
    </location>
</feature>
<dbReference type="CDD" id="cd17324">
    <property type="entry name" value="MFS_NepI_like"/>
    <property type="match status" value="1"/>
</dbReference>
<dbReference type="InterPro" id="IPR020846">
    <property type="entry name" value="MFS_dom"/>
</dbReference>
<evidence type="ECO:0000313" key="9">
    <source>
        <dbReference type="Proteomes" id="UP000789704"/>
    </source>
</evidence>
<dbReference type="GO" id="GO:0022857">
    <property type="term" value="F:transmembrane transporter activity"/>
    <property type="evidence" value="ECO:0007669"/>
    <property type="project" value="InterPro"/>
</dbReference>
<evidence type="ECO:0000256" key="5">
    <source>
        <dbReference type="ARBA" id="ARBA00023136"/>
    </source>
</evidence>
<sequence length="429" mass="44432">MSRLNPAANVDAATARLSLAPLYWLALGTFAVGTESFMIAGLLPDMAADLHTSIVATGQLVTVFALAYALSSPVLTAVTGALHRRTLMILSLSAFAVANVMAWGAQNYWELMAARILLAAAAGLYVPGANALAGAIAGPERRGTALAIVNGGITIAVAFGVPLGALVGDRLGWRMTFAGVAALAAAATAGLLIGLPRTIGAGLPTATLRERMQVARQPVILMTLLVTTLWAMGAYTIYTYLALFIASTTPLHGAQIGYVLFTWGVAAGIGVFIGGKAVDRLGPGRVIIPCLAVSIVAFSLMSASGHWLSKTWALVPILIGVVAWGIAHWSFYPAQQAGLIHFAGLRGTPIALSLNASFMYFGFSLGAALGSLTLSFTSVNNLGWTAAVCEVAALILTASIGRHLLRAQHQAIASASRIATPGRIFCRNP</sequence>
<keyword evidence="5 6" id="KW-0472">Membrane</keyword>
<feature type="transmembrane region" description="Helical" evidence="6">
    <location>
        <begin position="219"/>
        <end position="243"/>
    </location>
</feature>
<proteinExistence type="predicted"/>
<keyword evidence="3 6" id="KW-0812">Transmembrane</keyword>
<feature type="transmembrane region" description="Helical" evidence="6">
    <location>
        <begin position="87"/>
        <end position="106"/>
    </location>
</feature>
<dbReference type="RefSeq" id="WP_228874542.1">
    <property type="nucleotide sequence ID" value="NZ_CAJQYX010000007.1"/>
</dbReference>
<keyword evidence="2" id="KW-1003">Cell membrane</keyword>
<feature type="transmembrane region" description="Helical" evidence="6">
    <location>
        <begin position="286"/>
        <end position="307"/>
    </location>
</feature>
<evidence type="ECO:0000259" key="7">
    <source>
        <dbReference type="PROSITE" id="PS50850"/>
    </source>
</evidence>
<feature type="transmembrane region" description="Helical" evidence="6">
    <location>
        <begin position="382"/>
        <end position="400"/>
    </location>
</feature>
<gene>
    <name evidence="8" type="primary">pbuE</name>
    <name evidence="8" type="ORF">LMG31841_00476</name>
</gene>
<reference evidence="8" key="1">
    <citation type="submission" date="2021-04" db="EMBL/GenBank/DDBJ databases">
        <authorList>
            <person name="Vanwijnsberghe S."/>
        </authorList>
    </citation>
    <scope>NUCLEOTIDE SEQUENCE</scope>
    <source>
        <strain evidence="8">LMG 31841</strain>
    </source>
</reference>
<organism evidence="8 9">
    <name type="scientific">Paraburkholderia saeva</name>
    <dbReference type="NCBI Taxonomy" id="2777537"/>
    <lineage>
        <taxon>Bacteria</taxon>
        <taxon>Pseudomonadati</taxon>
        <taxon>Pseudomonadota</taxon>
        <taxon>Betaproteobacteria</taxon>
        <taxon>Burkholderiales</taxon>
        <taxon>Burkholderiaceae</taxon>
        <taxon>Paraburkholderia</taxon>
    </lineage>
</organism>
<feature type="transmembrane region" description="Helical" evidence="6">
    <location>
        <begin position="313"/>
        <end position="332"/>
    </location>
</feature>
<evidence type="ECO:0000313" key="8">
    <source>
        <dbReference type="EMBL" id="CAG4887599.1"/>
    </source>
</evidence>
<dbReference type="InterPro" id="IPR050189">
    <property type="entry name" value="MFS_Efflux_Transporters"/>
</dbReference>
<evidence type="ECO:0000256" key="1">
    <source>
        <dbReference type="ARBA" id="ARBA00004651"/>
    </source>
</evidence>